<dbReference type="PANTHER" id="PTHR39456">
    <property type="entry name" value="METAL-DEPENDENT HYDROLASE"/>
    <property type="match status" value="1"/>
</dbReference>
<keyword evidence="1" id="KW-1133">Transmembrane helix</keyword>
<dbReference type="STRING" id="869212.Turpa_3301"/>
<organism evidence="2 3">
    <name type="scientific">Turneriella parva (strain ATCC BAA-1111 / DSM 21527 / NCTC 11395 / H)</name>
    <name type="common">Leptospira parva</name>
    <dbReference type="NCBI Taxonomy" id="869212"/>
    <lineage>
        <taxon>Bacteria</taxon>
        <taxon>Pseudomonadati</taxon>
        <taxon>Spirochaetota</taxon>
        <taxon>Spirochaetia</taxon>
        <taxon>Leptospirales</taxon>
        <taxon>Leptospiraceae</taxon>
        <taxon>Turneriella</taxon>
    </lineage>
</organism>
<accession>I4B9I2</accession>
<proteinExistence type="predicted"/>
<evidence type="ECO:0000313" key="3">
    <source>
        <dbReference type="Proteomes" id="UP000006048"/>
    </source>
</evidence>
<dbReference type="RefSeq" id="WP_014804438.1">
    <property type="nucleotide sequence ID" value="NC_018020.1"/>
</dbReference>
<dbReference type="InterPro" id="IPR016516">
    <property type="entry name" value="UCP07580"/>
</dbReference>
<evidence type="ECO:0008006" key="4">
    <source>
        <dbReference type="Google" id="ProtNLM"/>
    </source>
</evidence>
<evidence type="ECO:0000256" key="1">
    <source>
        <dbReference type="SAM" id="Phobius"/>
    </source>
</evidence>
<dbReference type="EMBL" id="CP002959">
    <property type="protein sequence ID" value="AFM13939.1"/>
    <property type="molecule type" value="Genomic_DNA"/>
</dbReference>
<keyword evidence="1" id="KW-0812">Transmembrane</keyword>
<keyword evidence="1" id="KW-0472">Membrane</keyword>
<dbReference type="OrthoDB" id="339112at2"/>
<name>I4B9I2_TURPD</name>
<protein>
    <recommendedName>
        <fullName evidence="4">Metal-dependent hydrolase</fullName>
    </recommendedName>
</protein>
<evidence type="ECO:0000313" key="2">
    <source>
        <dbReference type="EMBL" id="AFM13939.1"/>
    </source>
</evidence>
<dbReference type="PIRSF" id="PIRSF007580">
    <property type="entry name" value="UCP07580"/>
    <property type="match status" value="1"/>
</dbReference>
<dbReference type="Proteomes" id="UP000006048">
    <property type="component" value="Chromosome"/>
</dbReference>
<dbReference type="PANTHER" id="PTHR39456:SF1">
    <property type="entry name" value="METAL-DEPENDENT HYDROLASE"/>
    <property type="match status" value="1"/>
</dbReference>
<reference evidence="2 3" key="1">
    <citation type="submission" date="2012-06" db="EMBL/GenBank/DDBJ databases">
        <title>The complete chromosome of genome of Turneriella parva DSM 21527.</title>
        <authorList>
            <consortium name="US DOE Joint Genome Institute (JGI-PGF)"/>
            <person name="Lucas S."/>
            <person name="Han J."/>
            <person name="Lapidus A."/>
            <person name="Bruce D."/>
            <person name="Goodwin L."/>
            <person name="Pitluck S."/>
            <person name="Peters L."/>
            <person name="Kyrpides N."/>
            <person name="Mavromatis K."/>
            <person name="Ivanova N."/>
            <person name="Mikhailova N."/>
            <person name="Chertkov O."/>
            <person name="Detter J.C."/>
            <person name="Tapia R."/>
            <person name="Han C."/>
            <person name="Land M."/>
            <person name="Hauser L."/>
            <person name="Markowitz V."/>
            <person name="Cheng J.-F."/>
            <person name="Hugenholtz P."/>
            <person name="Woyke T."/>
            <person name="Wu D."/>
            <person name="Gronow S."/>
            <person name="Wellnitz S."/>
            <person name="Brambilla E."/>
            <person name="Klenk H.-P."/>
            <person name="Eisen J.A."/>
        </authorList>
    </citation>
    <scope>NUCLEOTIDE SEQUENCE [LARGE SCALE GENOMIC DNA]</scope>
    <source>
        <strain evidence="3">ATCC BAA-1111 / DSM 21527 / NCTC 11395 / H</strain>
    </source>
</reference>
<dbReference type="KEGG" id="tpx:Turpa_3301"/>
<dbReference type="HOGENOM" id="CLU_051636_0_1_12"/>
<feature type="transmembrane region" description="Helical" evidence="1">
    <location>
        <begin position="198"/>
        <end position="220"/>
    </location>
</feature>
<dbReference type="AlphaFoldDB" id="I4B9I2"/>
<dbReference type="Pfam" id="PF10118">
    <property type="entry name" value="Metal_hydrol"/>
    <property type="match status" value="1"/>
</dbReference>
<sequence>MKKLEKIAHAGRTKLTVRKLKLEYPNGVPRHWLKQSGLLTHVMNSLSLMFPEGERFFIRSVNRFASQTHDETLREAIKDFAGQETQHGKQHEKFNTFLKQHGYEYERFIAGVENFVFEEFEPFMTEKVWDKIGLSVTAAAEHMTATWAAHFLKNRAALADVPEEIRALFLWHAVEEIEHKDVAFDLLQDVDDSYFTRMVGLGFIAVGVPLLIGIIATHFIKQDATLTRVDLIKDIPKLFFEKESLGRMFVASCVQYLKPDFHPRDIKDEHLIHDYLQRQSA</sequence>
<gene>
    <name evidence="2" type="ordered locus">Turpa_3301</name>
</gene>
<keyword evidence="3" id="KW-1185">Reference proteome</keyword>